<accession>A3ZV07</accession>
<name>A3ZV07_9BACT</name>
<dbReference type="EMBL" id="AANZ01000013">
    <property type="protein sequence ID" value="EAQ79743.1"/>
    <property type="molecule type" value="Genomic_DNA"/>
</dbReference>
<gene>
    <name evidence="2" type="ORF">DSM3645_24580</name>
</gene>
<sequence>MLTGGNNRSTTSAENPMSYANRTLAVIVTLLVGCGFPLGPMHEPNAHDPWMIRTDFSDDEKWTVVCEQVSAPQRDSIVGMDFYAYVHFKEDPQFADLGPTELIHALPDDYPGFFCFAADATTFSDDEHPILVIGFSPNSVNPKDYERTPQQTPPSDIQTLRAVPSTIQAIQNNLSIANMDFEDFTRAADPDGVFRGFSE</sequence>
<evidence type="ECO:0000259" key="1">
    <source>
        <dbReference type="Pfam" id="PF21962"/>
    </source>
</evidence>
<feature type="domain" description="DUF6924" evidence="1">
    <location>
        <begin position="49"/>
        <end position="197"/>
    </location>
</feature>
<organism evidence="2 3">
    <name type="scientific">Blastopirellula marina DSM 3645</name>
    <dbReference type="NCBI Taxonomy" id="314230"/>
    <lineage>
        <taxon>Bacteria</taxon>
        <taxon>Pseudomonadati</taxon>
        <taxon>Planctomycetota</taxon>
        <taxon>Planctomycetia</taxon>
        <taxon>Pirellulales</taxon>
        <taxon>Pirellulaceae</taxon>
        <taxon>Blastopirellula</taxon>
    </lineage>
</organism>
<dbReference type="HOGENOM" id="CLU_118462_0_0_0"/>
<evidence type="ECO:0000313" key="2">
    <source>
        <dbReference type="EMBL" id="EAQ79743.1"/>
    </source>
</evidence>
<dbReference type="AlphaFoldDB" id="A3ZV07"/>
<evidence type="ECO:0000313" key="3">
    <source>
        <dbReference type="Proteomes" id="UP000004358"/>
    </source>
</evidence>
<dbReference type="eggNOG" id="ENOG50334FF">
    <property type="taxonomic scope" value="Bacteria"/>
</dbReference>
<comment type="caution">
    <text evidence="2">The sequence shown here is derived from an EMBL/GenBank/DDBJ whole genome shotgun (WGS) entry which is preliminary data.</text>
</comment>
<proteinExistence type="predicted"/>
<protein>
    <recommendedName>
        <fullName evidence="1">DUF6924 domain-containing protein</fullName>
    </recommendedName>
</protein>
<dbReference type="Pfam" id="PF21962">
    <property type="entry name" value="DUF6924"/>
    <property type="match status" value="1"/>
</dbReference>
<reference evidence="2 3" key="1">
    <citation type="submission" date="2006-02" db="EMBL/GenBank/DDBJ databases">
        <authorList>
            <person name="Amann R."/>
            <person name="Ferriera S."/>
            <person name="Johnson J."/>
            <person name="Kravitz S."/>
            <person name="Halpern A."/>
            <person name="Remington K."/>
            <person name="Beeson K."/>
            <person name="Tran B."/>
            <person name="Rogers Y.-H."/>
            <person name="Friedman R."/>
            <person name="Venter J.C."/>
        </authorList>
    </citation>
    <scope>NUCLEOTIDE SEQUENCE [LARGE SCALE GENOMIC DNA]</scope>
    <source>
        <strain evidence="2 3">DSM 3645</strain>
    </source>
</reference>
<dbReference type="InterPro" id="IPR053832">
    <property type="entry name" value="DUF6924"/>
</dbReference>
<dbReference type="Proteomes" id="UP000004358">
    <property type="component" value="Unassembled WGS sequence"/>
</dbReference>